<reference evidence="6 7" key="1">
    <citation type="submission" date="2019-01" db="EMBL/GenBank/DDBJ databases">
        <authorList>
            <person name="Chen W.-M."/>
        </authorList>
    </citation>
    <scope>NUCLEOTIDE SEQUENCE [LARGE SCALE GENOMIC DNA]</scope>
    <source>
        <strain evidence="6 7">KYPY4</strain>
    </source>
</reference>
<evidence type="ECO:0000259" key="5">
    <source>
        <dbReference type="PROSITE" id="PS51007"/>
    </source>
</evidence>
<feature type="domain" description="Cytochrome c" evidence="5">
    <location>
        <begin position="32"/>
        <end position="142"/>
    </location>
</feature>
<dbReference type="GO" id="GO:0020037">
    <property type="term" value="F:heme binding"/>
    <property type="evidence" value="ECO:0007669"/>
    <property type="project" value="InterPro"/>
</dbReference>
<evidence type="ECO:0000256" key="2">
    <source>
        <dbReference type="ARBA" id="ARBA00022723"/>
    </source>
</evidence>
<dbReference type="Proteomes" id="UP000285575">
    <property type="component" value="Unassembled WGS sequence"/>
</dbReference>
<organism evidence="6 7">
    <name type="scientific">Rubrivivax rivuli</name>
    <dbReference type="NCBI Taxonomy" id="1862385"/>
    <lineage>
        <taxon>Bacteria</taxon>
        <taxon>Pseudomonadati</taxon>
        <taxon>Pseudomonadota</taxon>
        <taxon>Betaproteobacteria</taxon>
        <taxon>Burkholderiales</taxon>
        <taxon>Sphaerotilaceae</taxon>
        <taxon>Rubrivivax</taxon>
    </lineage>
</organism>
<name>A0A437RL87_9BURK</name>
<gene>
    <name evidence="6" type="primary">soxX</name>
    <name evidence="6" type="ORF">EOE66_07425</name>
</gene>
<dbReference type="GO" id="GO:0009055">
    <property type="term" value="F:electron transfer activity"/>
    <property type="evidence" value="ECO:0007669"/>
    <property type="project" value="InterPro"/>
</dbReference>
<dbReference type="InterPro" id="IPR009056">
    <property type="entry name" value="Cyt_c-like_dom"/>
</dbReference>
<dbReference type="PROSITE" id="PS51007">
    <property type="entry name" value="CYTC"/>
    <property type="match status" value="1"/>
</dbReference>
<dbReference type="EMBL" id="SACR01000002">
    <property type="protein sequence ID" value="RVU47556.1"/>
    <property type="molecule type" value="Genomic_DNA"/>
</dbReference>
<comment type="caution">
    <text evidence="6">The sequence shown here is derived from an EMBL/GenBank/DDBJ whole genome shotgun (WGS) entry which is preliminary data.</text>
</comment>
<keyword evidence="1 4" id="KW-0349">Heme</keyword>
<dbReference type="AlphaFoldDB" id="A0A437RL87"/>
<proteinExistence type="predicted"/>
<dbReference type="OrthoDB" id="8775952at2"/>
<dbReference type="InterPro" id="IPR036909">
    <property type="entry name" value="Cyt_c-like_dom_sf"/>
</dbReference>
<protein>
    <submittedName>
        <fullName evidence="6">Sulfur oxidation c-type cytochrome SoxX</fullName>
    </submittedName>
</protein>
<evidence type="ECO:0000313" key="6">
    <source>
        <dbReference type="EMBL" id="RVU47556.1"/>
    </source>
</evidence>
<dbReference type="Gene3D" id="1.10.760.10">
    <property type="entry name" value="Cytochrome c-like domain"/>
    <property type="match status" value="1"/>
</dbReference>
<accession>A0A437RL87</accession>
<keyword evidence="3 4" id="KW-0408">Iron</keyword>
<dbReference type="GO" id="GO:0046872">
    <property type="term" value="F:metal ion binding"/>
    <property type="evidence" value="ECO:0007669"/>
    <property type="project" value="UniProtKB-KW"/>
</dbReference>
<dbReference type="NCBIfam" id="TIGR04485">
    <property type="entry name" value="thiosulf_SoxX"/>
    <property type="match status" value="1"/>
</dbReference>
<dbReference type="SUPFAM" id="SSF46626">
    <property type="entry name" value="Cytochrome c"/>
    <property type="match status" value="1"/>
</dbReference>
<keyword evidence="7" id="KW-1185">Reference proteome</keyword>
<dbReference type="RefSeq" id="WP_128228017.1">
    <property type="nucleotide sequence ID" value="NZ_SACR01000002.1"/>
</dbReference>
<evidence type="ECO:0000256" key="4">
    <source>
        <dbReference type="PROSITE-ProRule" id="PRU00433"/>
    </source>
</evidence>
<dbReference type="InterPro" id="IPR030999">
    <property type="entry name" value="Thiosulf_SoxX"/>
</dbReference>
<keyword evidence="2 4" id="KW-0479">Metal-binding</keyword>
<sequence>MPGMAALALAGAVTTFTVVGDGIPQPLTATPGNAAAGRALVVDRTQGLCLLCHSGPFDRTPAERAQGNLSTNLAGVGRRYSAAQLRLRVADARHLNPASVMPSFHRLPPATAEQRVGAAWQGKPVLTAQQVEDVVAFLETLQ</sequence>
<evidence type="ECO:0000256" key="3">
    <source>
        <dbReference type="ARBA" id="ARBA00023004"/>
    </source>
</evidence>
<evidence type="ECO:0000256" key="1">
    <source>
        <dbReference type="ARBA" id="ARBA00022617"/>
    </source>
</evidence>
<evidence type="ECO:0000313" key="7">
    <source>
        <dbReference type="Proteomes" id="UP000285575"/>
    </source>
</evidence>